<dbReference type="Proteomes" id="UP001497623">
    <property type="component" value="Unassembled WGS sequence"/>
</dbReference>
<dbReference type="FunFam" id="3.30.160.60:FF:000126">
    <property type="entry name" value="Mds1 and evi1 complex locus protein"/>
    <property type="match status" value="1"/>
</dbReference>
<evidence type="ECO:0000256" key="4">
    <source>
        <dbReference type="ARBA" id="ARBA00022771"/>
    </source>
</evidence>
<keyword evidence="9" id="KW-0539">Nucleus</keyword>
<evidence type="ECO:0000313" key="14">
    <source>
        <dbReference type="Proteomes" id="UP001497623"/>
    </source>
</evidence>
<dbReference type="Gene3D" id="2.170.270.10">
    <property type="entry name" value="SET domain"/>
    <property type="match status" value="1"/>
</dbReference>
<evidence type="ECO:0000256" key="3">
    <source>
        <dbReference type="ARBA" id="ARBA00022737"/>
    </source>
</evidence>
<feature type="compositionally biased region" description="Basic and acidic residues" evidence="11">
    <location>
        <begin position="531"/>
        <end position="540"/>
    </location>
</feature>
<dbReference type="FunFam" id="3.30.160.60:FF:000150">
    <property type="entry name" value="Mds1 and evi1 complex locus protein"/>
    <property type="match status" value="1"/>
</dbReference>
<feature type="region of interest" description="Disordered" evidence="11">
    <location>
        <begin position="874"/>
        <end position="926"/>
    </location>
</feature>
<feature type="compositionally biased region" description="Basic and acidic residues" evidence="11">
    <location>
        <begin position="465"/>
        <end position="477"/>
    </location>
</feature>
<keyword evidence="8" id="KW-0804">Transcription</keyword>
<feature type="domain" description="C2H2-type" evidence="12">
    <location>
        <begin position="237"/>
        <end position="264"/>
    </location>
</feature>
<keyword evidence="14" id="KW-1185">Reference proteome</keyword>
<dbReference type="GO" id="GO:0008270">
    <property type="term" value="F:zinc ion binding"/>
    <property type="evidence" value="ECO:0007669"/>
    <property type="project" value="UniProtKB-KW"/>
</dbReference>
<dbReference type="FunFam" id="3.30.160.60:FF:000159">
    <property type="entry name" value="Mds1 and evi1 complex locus protein"/>
    <property type="match status" value="1"/>
</dbReference>
<evidence type="ECO:0000256" key="8">
    <source>
        <dbReference type="ARBA" id="ARBA00023163"/>
    </source>
</evidence>
<dbReference type="SMART" id="SM00355">
    <property type="entry name" value="ZnF_C2H2"/>
    <property type="match status" value="9"/>
</dbReference>
<feature type="compositionally biased region" description="Polar residues" evidence="11">
    <location>
        <begin position="502"/>
        <end position="515"/>
    </location>
</feature>
<feature type="compositionally biased region" description="Basic and acidic residues" evidence="11">
    <location>
        <begin position="548"/>
        <end position="574"/>
    </location>
</feature>
<evidence type="ECO:0000256" key="1">
    <source>
        <dbReference type="ARBA" id="ARBA00004123"/>
    </source>
</evidence>
<feature type="domain" description="C2H2-type" evidence="12">
    <location>
        <begin position="811"/>
        <end position="838"/>
    </location>
</feature>
<feature type="domain" description="C2H2-type" evidence="12">
    <location>
        <begin position="265"/>
        <end position="293"/>
    </location>
</feature>
<dbReference type="GO" id="GO:0008757">
    <property type="term" value="F:S-adenosylmethionine-dependent methyltransferase activity"/>
    <property type="evidence" value="ECO:0007669"/>
    <property type="project" value="UniProtKB-ARBA"/>
</dbReference>
<feature type="region of interest" description="Disordered" evidence="11">
    <location>
        <begin position="833"/>
        <end position="855"/>
    </location>
</feature>
<dbReference type="GO" id="GO:0003677">
    <property type="term" value="F:DNA binding"/>
    <property type="evidence" value="ECO:0007669"/>
    <property type="project" value="UniProtKB-KW"/>
</dbReference>
<evidence type="ECO:0000256" key="6">
    <source>
        <dbReference type="ARBA" id="ARBA00023015"/>
    </source>
</evidence>
<dbReference type="SUPFAM" id="SSF57667">
    <property type="entry name" value="beta-beta-alpha zinc fingers"/>
    <property type="match status" value="6"/>
</dbReference>
<dbReference type="GO" id="GO:0008276">
    <property type="term" value="F:protein methyltransferase activity"/>
    <property type="evidence" value="ECO:0007669"/>
    <property type="project" value="UniProtKB-ARBA"/>
</dbReference>
<keyword evidence="2" id="KW-0479">Metal-binding</keyword>
<feature type="region of interest" description="Disordered" evidence="11">
    <location>
        <begin position="502"/>
        <end position="616"/>
    </location>
</feature>
<dbReference type="PROSITE" id="PS00028">
    <property type="entry name" value="ZINC_FINGER_C2H2_1"/>
    <property type="match status" value="8"/>
</dbReference>
<dbReference type="PANTHER" id="PTHR16515">
    <property type="entry name" value="PR DOMAIN ZINC FINGER PROTEIN"/>
    <property type="match status" value="1"/>
</dbReference>
<dbReference type="Pfam" id="PF21549">
    <property type="entry name" value="PRDM2_PR"/>
    <property type="match status" value="1"/>
</dbReference>
<dbReference type="GO" id="GO:0005634">
    <property type="term" value="C:nucleus"/>
    <property type="evidence" value="ECO:0007669"/>
    <property type="project" value="UniProtKB-SubCell"/>
</dbReference>
<protein>
    <recommendedName>
        <fullName evidence="12">C2H2-type domain-containing protein</fullName>
    </recommendedName>
</protein>
<organism evidence="13 14">
    <name type="scientific">Meganyctiphanes norvegica</name>
    <name type="common">Northern krill</name>
    <name type="synonym">Thysanopoda norvegica</name>
    <dbReference type="NCBI Taxonomy" id="48144"/>
    <lineage>
        <taxon>Eukaryota</taxon>
        <taxon>Metazoa</taxon>
        <taxon>Ecdysozoa</taxon>
        <taxon>Arthropoda</taxon>
        <taxon>Crustacea</taxon>
        <taxon>Multicrustacea</taxon>
        <taxon>Malacostraca</taxon>
        <taxon>Eumalacostraca</taxon>
        <taxon>Eucarida</taxon>
        <taxon>Euphausiacea</taxon>
        <taxon>Euphausiidae</taxon>
        <taxon>Meganyctiphanes</taxon>
    </lineage>
</organism>
<dbReference type="FunFam" id="3.30.160.60:FF:000112">
    <property type="entry name" value="Mds1 and evi1 complex locus protein"/>
    <property type="match status" value="1"/>
</dbReference>
<feature type="compositionally biased region" description="Basic and acidic residues" evidence="11">
    <location>
        <begin position="585"/>
        <end position="614"/>
    </location>
</feature>
<feature type="compositionally biased region" description="Acidic residues" evidence="11">
    <location>
        <begin position="884"/>
        <end position="894"/>
    </location>
</feature>
<dbReference type="EMBL" id="CAXKWB010045252">
    <property type="protein sequence ID" value="CAL4162030.1"/>
    <property type="molecule type" value="Genomic_DNA"/>
</dbReference>
<dbReference type="InterPro" id="IPR036236">
    <property type="entry name" value="Znf_C2H2_sf"/>
</dbReference>
<feature type="domain" description="C2H2-type" evidence="12">
    <location>
        <begin position="351"/>
        <end position="379"/>
    </location>
</feature>
<dbReference type="InterPro" id="IPR046341">
    <property type="entry name" value="SET_dom_sf"/>
</dbReference>
<proteinExistence type="predicted"/>
<evidence type="ECO:0000256" key="5">
    <source>
        <dbReference type="ARBA" id="ARBA00022833"/>
    </source>
</evidence>
<feature type="compositionally biased region" description="Acidic residues" evidence="11">
    <location>
        <begin position="902"/>
        <end position="917"/>
    </location>
</feature>
<sequence length="926" mass="104693">MTSLHRHHHHHSLSPPPTSMSQQQHHRSSPVPATTTELSAAAERFITQQLSAVPQELELRPTQVGVEMGVWARQLITRGTRYGPFLGKWTAIAKDPTLAWEVVSVSSSLRGWLDASEMGNWLRHIQTAPQPSVGNLKHVLLSGQIFYEVVRDVTPAEELLLVRKPPIDLDITNNQEDDFHIGSPEEKSEHTGDDCDDEDDEESYSRHRCLQCDKNFTDYDELDEHLVSAHGFNSGQYRCEYCPRAFAWRPNLIQHKTVHGEYKRYPCENCPRVFTDPMVLQKHIRNQHAGARAHACPECGKTFATSSGLKQHTHIHSSVKPFQCEVCYKAYTQFSNLCRHKRMHADCRLQIKCDKCGQAFSTVTSLAKHKRFCDTAPSLTLPPVSLHGGHTKLTSTLPLSSLSSSTPNPFMMYPRPPLPLLPPSFLASYPMFPSLSSLVGGPQHPLLTSSLLLPFQNSANREKSFPALKDEKEDTPDIIRNIHTPPKSEHIDSYLREAASLQAPSRLSPSHSPKQASVFPLRDSPQSSPHRPTEDHKEPIRSPVPSPEPEKDVEKPISKEKKEQPLDLTCHRREDDEEFLISKTEPTEHSHETIEEKPRSPISEEPKTVEEPRPRVHHPFFRISELLKDTTSTSVSSVPPPPPSLLDTPPKFPLAYPRALHPPSLLDMYPSLVRSLDRSNPLLPGNGALPAPRYPLLPSYFPQSNMGNIGLGLNRGTGFEMLKAHMQSSGRPYSDIGRPYDLMASHLPRPKDRYSCKFCGKVFPRSANLTRHLRTHTGEQPYKCKYCERSFSISSNLQRHVRNIHNKEKPFKCTLCDRCFGQQTNLDRHLKKHEIEGPNPPDSPEPSDTPDSSVHALDTHRNFFSEEIRSFVDKVTDPNVDNMMSDDIDEEDDADKNSLDVTVDDEDEDDEDCEDSESLAKRVRIE</sequence>
<feature type="domain" description="C2H2-type" evidence="12">
    <location>
        <begin position="207"/>
        <end position="230"/>
    </location>
</feature>
<gene>
    <name evidence="13" type="ORF">MNOR_LOCUS32760</name>
</gene>
<feature type="domain" description="C2H2-type" evidence="12">
    <location>
        <begin position="754"/>
        <end position="781"/>
    </location>
</feature>
<evidence type="ECO:0000256" key="11">
    <source>
        <dbReference type="SAM" id="MobiDB-lite"/>
    </source>
</evidence>
<reference evidence="13 14" key="1">
    <citation type="submission" date="2024-05" db="EMBL/GenBank/DDBJ databases">
        <authorList>
            <person name="Wallberg A."/>
        </authorList>
    </citation>
    <scope>NUCLEOTIDE SEQUENCE [LARGE SCALE GENOMIC DNA]</scope>
</reference>
<keyword evidence="5" id="KW-0862">Zinc</keyword>
<evidence type="ECO:0000256" key="7">
    <source>
        <dbReference type="ARBA" id="ARBA00023125"/>
    </source>
</evidence>
<evidence type="ECO:0000256" key="2">
    <source>
        <dbReference type="ARBA" id="ARBA00022723"/>
    </source>
</evidence>
<evidence type="ECO:0000259" key="12">
    <source>
        <dbReference type="PROSITE" id="PS50157"/>
    </source>
</evidence>
<keyword evidence="4 10" id="KW-0863">Zinc-finger</keyword>
<keyword evidence="7" id="KW-0238">DNA-binding</keyword>
<comment type="caution">
    <text evidence="13">The sequence shown here is derived from an EMBL/GenBank/DDBJ whole genome shotgun (WGS) entry which is preliminary data.</text>
</comment>
<keyword evidence="6" id="KW-0805">Transcription regulation</keyword>
<evidence type="ECO:0000313" key="13">
    <source>
        <dbReference type="EMBL" id="CAL4162030.1"/>
    </source>
</evidence>
<dbReference type="GO" id="GO:0006355">
    <property type="term" value="P:regulation of DNA-templated transcription"/>
    <property type="evidence" value="ECO:0007669"/>
    <property type="project" value="UniProtKB-ARBA"/>
</dbReference>
<dbReference type="Gene3D" id="3.30.160.60">
    <property type="entry name" value="Classic Zinc Finger"/>
    <property type="match status" value="6"/>
</dbReference>
<keyword evidence="3" id="KW-0677">Repeat</keyword>
<name>A0AAV2S6T6_MEGNR</name>
<comment type="subcellular location">
    <subcellularLocation>
        <location evidence="1">Nucleus</location>
    </subcellularLocation>
</comment>
<dbReference type="InterPro" id="IPR001214">
    <property type="entry name" value="SET_dom"/>
</dbReference>
<feature type="region of interest" description="Disordered" evidence="11">
    <location>
        <begin position="1"/>
        <end position="34"/>
    </location>
</feature>
<dbReference type="GO" id="GO:0008170">
    <property type="term" value="F:N-methyltransferase activity"/>
    <property type="evidence" value="ECO:0007669"/>
    <property type="project" value="UniProtKB-ARBA"/>
</dbReference>
<dbReference type="AlphaFoldDB" id="A0AAV2S6T6"/>
<dbReference type="Pfam" id="PF00096">
    <property type="entry name" value="zf-C2H2"/>
    <property type="match status" value="7"/>
</dbReference>
<dbReference type="FunFam" id="3.30.160.60:FF:000929">
    <property type="entry name" value="Uncharacterized protein, isoform B"/>
    <property type="match status" value="1"/>
</dbReference>
<feature type="domain" description="C2H2-type" evidence="12">
    <location>
        <begin position="322"/>
        <end position="349"/>
    </location>
</feature>
<evidence type="ECO:0000256" key="10">
    <source>
        <dbReference type="PROSITE-ProRule" id="PRU00042"/>
    </source>
</evidence>
<evidence type="ECO:0000256" key="9">
    <source>
        <dbReference type="ARBA" id="ARBA00023242"/>
    </source>
</evidence>
<dbReference type="InterPro" id="IPR050331">
    <property type="entry name" value="Zinc_finger"/>
</dbReference>
<dbReference type="InterPro" id="IPR013087">
    <property type="entry name" value="Znf_C2H2_type"/>
</dbReference>
<feature type="compositionally biased region" description="Basic and acidic residues" evidence="11">
    <location>
        <begin position="177"/>
        <end position="193"/>
    </location>
</feature>
<feature type="compositionally biased region" description="Basic residues" evidence="11">
    <location>
        <begin position="1"/>
        <end position="12"/>
    </location>
</feature>
<accession>A0AAV2S6T6</accession>
<feature type="region of interest" description="Disordered" evidence="11">
    <location>
        <begin position="465"/>
        <end position="490"/>
    </location>
</feature>
<dbReference type="PROSITE" id="PS50157">
    <property type="entry name" value="ZINC_FINGER_C2H2_2"/>
    <property type="match status" value="9"/>
</dbReference>
<dbReference type="PANTHER" id="PTHR16515:SF49">
    <property type="entry name" value="GASTRULA ZINC FINGER PROTEIN XLCGF49.1-LIKE-RELATED"/>
    <property type="match status" value="1"/>
</dbReference>
<feature type="domain" description="C2H2-type" evidence="12">
    <location>
        <begin position="294"/>
        <end position="321"/>
    </location>
</feature>
<feature type="region of interest" description="Disordered" evidence="11">
    <location>
        <begin position="173"/>
        <end position="200"/>
    </location>
</feature>
<feature type="domain" description="C2H2-type" evidence="12">
    <location>
        <begin position="782"/>
        <end position="810"/>
    </location>
</feature>